<dbReference type="SUPFAM" id="SSF75005">
    <property type="entry name" value="Arabinanase/levansucrase/invertase"/>
    <property type="match status" value="1"/>
</dbReference>
<dbReference type="AlphaFoldDB" id="A0A5C6DTF0"/>
<evidence type="ECO:0000313" key="3">
    <source>
        <dbReference type="Proteomes" id="UP000319143"/>
    </source>
</evidence>
<dbReference type="GO" id="GO:0016787">
    <property type="term" value="F:hydrolase activity"/>
    <property type="evidence" value="ECO:0007669"/>
    <property type="project" value="UniProtKB-KW"/>
</dbReference>
<reference evidence="2 3" key="1">
    <citation type="submission" date="2019-02" db="EMBL/GenBank/DDBJ databases">
        <title>Deep-cultivation of Planctomycetes and their phenomic and genomic characterization uncovers novel biology.</title>
        <authorList>
            <person name="Wiegand S."/>
            <person name="Jogler M."/>
            <person name="Boedeker C."/>
            <person name="Pinto D."/>
            <person name="Vollmers J."/>
            <person name="Rivas-Marin E."/>
            <person name="Kohn T."/>
            <person name="Peeters S.H."/>
            <person name="Heuer A."/>
            <person name="Rast P."/>
            <person name="Oberbeckmann S."/>
            <person name="Bunk B."/>
            <person name="Jeske O."/>
            <person name="Meyerdierks A."/>
            <person name="Storesund J.E."/>
            <person name="Kallscheuer N."/>
            <person name="Luecker S."/>
            <person name="Lage O.M."/>
            <person name="Pohl T."/>
            <person name="Merkel B.J."/>
            <person name="Hornburger P."/>
            <person name="Mueller R.-W."/>
            <person name="Bruemmer F."/>
            <person name="Labrenz M."/>
            <person name="Spormann A.M."/>
            <person name="Op Den Camp H."/>
            <person name="Overmann J."/>
            <person name="Amann R."/>
            <person name="Jetten M.S.M."/>
            <person name="Mascher T."/>
            <person name="Medema M.H."/>
            <person name="Devos D.P."/>
            <person name="Kaster A.-K."/>
            <person name="Ovreas L."/>
            <person name="Rohde M."/>
            <person name="Galperin M.Y."/>
            <person name="Jogler C."/>
        </authorList>
    </citation>
    <scope>NUCLEOTIDE SEQUENCE [LARGE SCALE GENOMIC DNA]</scope>
    <source>
        <strain evidence="2 3">Poly41</strain>
    </source>
</reference>
<gene>
    <name evidence="2" type="ORF">Poly41_27820</name>
</gene>
<dbReference type="Gene3D" id="2.115.10.20">
    <property type="entry name" value="Glycosyl hydrolase domain, family 43"/>
    <property type="match status" value="2"/>
</dbReference>
<proteinExistence type="predicted"/>
<accession>A0A5C6DTF0</accession>
<name>A0A5C6DTF0_9BACT</name>
<feature type="chain" id="PRO_5022758178" evidence="1">
    <location>
        <begin position="19"/>
        <end position="472"/>
    </location>
</feature>
<dbReference type="OrthoDB" id="231859at2"/>
<organism evidence="2 3">
    <name type="scientific">Novipirellula artificiosorum</name>
    <dbReference type="NCBI Taxonomy" id="2528016"/>
    <lineage>
        <taxon>Bacteria</taxon>
        <taxon>Pseudomonadati</taxon>
        <taxon>Planctomycetota</taxon>
        <taxon>Planctomycetia</taxon>
        <taxon>Pirellulales</taxon>
        <taxon>Pirellulaceae</taxon>
        <taxon>Novipirellula</taxon>
    </lineage>
</organism>
<sequence length="472" mass="52491" precursor="true">MHLCNVVFAVAVTLTLFASPTDGEETLTPVIDGQWWQVAGDPDLGDYTRPGQQPVDFGVWQAADGTWQLWSCIRGTGCGQHTRLFYRWEGQSLTDEHWKPMGIAMEAKPEFGESPGGLQAPHVVRYKGLYYMAYGDWNNICFATSKDGKAFERVIQPNGKTGAFTEGPGCNTRDAMLIQINGLWHCYYTAFPNGRGYAYCRTSPDLMTWSESSVVSYGGKVGPGACNNECPHVVEVEPGQYIFFRNETYGENARNWVYWSNNPLNFGIDDDSKLVRSWHVAAPEIIHHEGQYYVASLLDSLKGIKIARLKWLKLPELGEPVFDFNSADEREAWAMKSGSLASVFTNSSRQDFKAKTAYFVATAEVGQGKFDDGQTAVVQSPEFILDSEGYILLVSGGNDLQKLYVALVESESGKELVRVTGKDSNALQKVFVDCTGLKGKQAFLRIVDDATVRWGHINFGGIYQDPLRSFSE</sequence>
<dbReference type="RefSeq" id="WP_146526638.1">
    <property type="nucleotide sequence ID" value="NZ_SJPV01000004.1"/>
</dbReference>
<protein>
    <submittedName>
        <fullName evidence="2">Glycosyl hydrolases family 43</fullName>
    </submittedName>
</protein>
<evidence type="ECO:0000313" key="2">
    <source>
        <dbReference type="EMBL" id="TWU38306.1"/>
    </source>
</evidence>
<keyword evidence="2" id="KW-0378">Hydrolase</keyword>
<feature type="signal peptide" evidence="1">
    <location>
        <begin position="1"/>
        <end position="18"/>
    </location>
</feature>
<keyword evidence="1" id="KW-0732">Signal</keyword>
<dbReference type="Proteomes" id="UP000319143">
    <property type="component" value="Unassembled WGS sequence"/>
</dbReference>
<dbReference type="EMBL" id="SJPV01000004">
    <property type="protein sequence ID" value="TWU38306.1"/>
    <property type="molecule type" value="Genomic_DNA"/>
</dbReference>
<comment type="caution">
    <text evidence="2">The sequence shown here is derived from an EMBL/GenBank/DDBJ whole genome shotgun (WGS) entry which is preliminary data.</text>
</comment>
<dbReference type="InterPro" id="IPR023296">
    <property type="entry name" value="Glyco_hydro_beta-prop_sf"/>
</dbReference>
<evidence type="ECO:0000256" key="1">
    <source>
        <dbReference type="SAM" id="SignalP"/>
    </source>
</evidence>
<keyword evidence="3" id="KW-1185">Reference proteome</keyword>